<proteinExistence type="predicted"/>
<comment type="caution">
    <text evidence="1">The sequence shown here is derived from an EMBL/GenBank/DDBJ whole genome shotgun (WGS) entry which is preliminary data.</text>
</comment>
<name>A0A560JRK8_9BRAD</name>
<dbReference type="STRING" id="1399419.A5906_30730"/>
<protein>
    <submittedName>
        <fullName evidence="1">Uncharacterized protein</fullName>
    </submittedName>
</protein>
<dbReference type="AlphaFoldDB" id="A0A560JRK8"/>
<keyword evidence="2" id="KW-1185">Reference proteome</keyword>
<accession>A0A560JRK8</accession>
<dbReference type="EMBL" id="VITW01000005">
    <property type="protein sequence ID" value="TWB73773.1"/>
    <property type="molecule type" value="Genomic_DNA"/>
</dbReference>
<evidence type="ECO:0000313" key="1">
    <source>
        <dbReference type="EMBL" id="TWB73773.1"/>
    </source>
</evidence>
<organism evidence="1 2">
    <name type="scientific">Bradyrhizobium sacchari</name>
    <dbReference type="NCBI Taxonomy" id="1399419"/>
    <lineage>
        <taxon>Bacteria</taxon>
        <taxon>Pseudomonadati</taxon>
        <taxon>Pseudomonadota</taxon>
        <taxon>Alphaproteobacteria</taxon>
        <taxon>Hyphomicrobiales</taxon>
        <taxon>Nitrobacteraceae</taxon>
        <taxon>Bradyrhizobium</taxon>
    </lineage>
</organism>
<gene>
    <name evidence="1" type="ORF">FBZ95_10523</name>
</gene>
<dbReference type="Proteomes" id="UP000315914">
    <property type="component" value="Unassembled WGS sequence"/>
</dbReference>
<reference evidence="1 2" key="1">
    <citation type="submission" date="2019-06" db="EMBL/GenBank/DDBJ databases">
        <title>Genomic Encyclopedia of Type Strains, Phase IV (KMG-V): Genome sequencing to study the core and pangenomes of soil and plant-associated prokaryotes.</title>
        <authorList>
            <person name="Whitman W."/>
        </authorList>
    </citation>
    <scope>NUCLEOTIDE SEQUENCE [LARGE SCALE GENOMIC DNA]</scope>
    <source>
        <strain evidence="1 2">BR 10556</strain>
    </source>
</reference>
<evidence type="ECO:0000313" key="2">
    <source>
        <dbReference type="Proteomes" id="UP000315914"/>
    </source>
</evidence>
<sequence>MAHIDAAVKHYKRGQSEPDQTLFTDVVFRCNQAFEGSVKEAYRVLAGKDPSHIKPHKIEEFLSEADLLRKKVLDQFTRYRTEWRNPSTHDYTLDFDEDEGLMAIVSVTVFAIVLCDQIDGKLAFDAAAEPKTSQSNSTIEQNEPLLDVVADTLAKFAGEQIQGDTAVHDQSTRHYFHVAGTIAGYLSSELASIPRVDVKQGQTFSERETDIVVERVSDTGVAERIVVELKISSPRGRSLPRQYIERNAVQKAAFFLHLPDVNGAVVFLYSGNKRHYRVFDAAGIPAEKLRVVAPALDTKSQRSDDAPAG</sequence>